<evidence type="ECO:0000313" key="2">
    <source>
        <dbReference type="Proteomes" id="UP000017836"/>
    </source>
</evidence>
<sequence>MPYELKLYMEAQPLGKDLRIGIIEMVSAVGHACVNSIDLLSQYMNYKAGHQCPDDWDLAQKLMLRGCEQLPRRRCF</sequence>
<proteinExistence type="predicted"/>
<evidence type="ECO:0000313" key="1">
    <source>
        <dbReference type="EMBL" id="ERN19259.1"/>
    </source>
</evidence>
<accession>U5D9T2</accession>
<dbReference type="PANTHER" id="PTHR44067">
    <property type="entry name" value="S-ADENOSYL-L-METHIONINE-DEPENDENT METHYLTRANSFERASE SUPERFAMILY PROTEIN-RELATED"/>
    <property type="match status" value="1"/>
</dbReference>
<dbReference type="PANTHER" id="PTHR44067:SF3">
    <property type="entry name" value="OS06G0138600 PROTEIN"/>
    <property type="match status" value="1"/>
</dbReference>
<keyword evidence="2" id="KW-1185">Reference proteome</keyword>
<name>U5D9T2_AMBTC</name>
<dbReference type="Gramene" id="ERN19259">
    <property type="protein sequence ID" value="ERN19259"/>
    <property type="gene ID" value="AMTR_s00061p00214420"/>
</dbReference>
<dbReference type="InterPro" id="IPR053223">
    <property type="entry name" value="Prob_Methyltransferase"/>
</dbReference>
<dbReference type="AlphaFoldDB" id="U5D9T2"/>
<organism evidence="1 2">
    <name type="scientific">Amborella trichopoda</name>
    <dbReference type="NCBI Taxonomy" id="13333"/>
    <lineage>
        <taxon>Eukaryota</taxon>
        <taxon>Viridiplantae</taxon>
        <taxon>Streptophyta</taxon>
        <taxon>Embryophyta</taxon>
        <taxon>Tracheophyta</taxon>
        <taxon>Spermatophyta</taxon>
        <taxon>Magnoliopsida</taxon>
        <taxon>Amborellales</taxon>
        <taxon>Amborellaceae</taxon>
        <taxon>Amborella</taxon>
    </lineage>
</organism>
<dbReference type="HOGENOM" id="CLU_2657776_0_0_1"/>
<dbReference type="EMBL" id="KI392075">
    <property type="protein sequence ID" value="ERN19259.1"/>
    <property type="molecule type" value="Genomic_DNA"/>
</dbReference>
<protein>
    <submittedName>
        <fullName evidence="1">Uncharacterized protein</fullName>
    </submittedName>
</protein>
<dbReference type="Proteomes" id="UP000017836">
    <property type="component" value="Unassembled WGS sequence"/>
</dbReference>
<gene>
    <name evidence="1" type="ORF">AMTR_s00061p00214420</name>
</gene>
<reference evidence="2" key="1">
    <citation type="journal article" date="2013" name="Science">
        <title>The Amborella genome and the evolution of flowering plants.</title>
        <authorList>
            <consortium name="Amborella Genome Project"/>
        </authorList>
    </citation>
    <scope>NUCLEOTIDE SEQUENCE [LARGE SCALE GENOMIC DNA]</scope>
</reference>